<evidence type="ECO:0000313" key="2">
    <source>
        <dbReference type="Proteomes" id="UP001476798"/>
    </source>
</evidence>
<accession>A0ABV0MU32</accession>
<keyword evidence="2" id="KW-1185">Reference proteome</keyword>
<sequence length="69" mass="7344">INTNLAKSNHLCLRHLIGKFSDVEHSGGRGLIQALFLTVTTPIQQQITAAITQGTGSCRPGRTCQSLLG</sequence>
<gene>
    <name evidence="1" type="ORF">GOODEAATRI_016685</name>
</gene>
<evidence type="ECO:0000313" key="1">
    <source>
        <dbReference type="EMBL" id="MEQ2162134.1"/>
    </source>
</evidence>
<reference evidence="1 2" key="1">
    <citation type="submission" date="2021-06" db="EMBL/GenBank/DDBJ databases">
        <authorList>
            <person name="Palmer J.M."/>
        </authorList>
    </citation>
    <scope>NUCLEOTIDE SEQUENCE [LARGE SCALE GENOMIC DNA]</scope>
    <source>
        <strain evidence="1 2">GA_2019</strain>
        <tissue evidence="1">Muscle</tissue>
    </source>
</reference>
<proteinExistence type="predicted"/>
<dbReference type="Proteomes" id="UP001476798">
    <property type="component" value="Unassembled WGS sequence"/>
</dbReference>
<name>A0ABV0MU32_9TELE</name>
<protein>
    <submittedName>
        <fullName evidence="1">Uncharacterized protein</fullName>
    </submittedName>
</protein>
<dbReference type="EMBL" id="JAHRIO010011302">
    <property type="protein sequence ID" value="MEQ2162134.1"/>
    <property type="molecule type" value="Genomic_DNA"/>
</dbReference>
<feature type="non-terminal residue" evidence="1">
    <location>
        <position position="1"/>
    </location>
</feature>
<comment type="caution">
    <text evidence="1">The sequence shown here is derived from an EMBL/GenBank/DDBJ whole genome shotgun (WGS) entry which is preliminary data.</text>
</comment>
<organism evidence="1 2">
    <name type="scientific">Goodea atripinnis</name>
    <dbReference type="NCBI Taxonomy" id="208336"/>
    <lineage>
        <taxon>Eukaryota</taxon>
        <taxon>Metazoa</taxon>
        <taxon>Chordata</taxon>
        <taxon>Craniata</taxon>
        <taxon>Vertebrata</taxon>
        <taxon>Euteleostomi</taxon>
        <taxon>Actinopterygii</taxon>
        <taxon>Neopterygii</taxon>
        <taxon>Teleostei</taxon>
        <taxon>Neoteleostei</taxon>
        <taxon>Acanthomorphata</taxon>
        <taxon>Ovalentaria</taxon>
        <taxon>Atherinomorphae</taxon>
        <taxon>Cyprinodontiformes</taxon>
        <taxon>Goodeidae</taxon>
        <taxon>Goodea</taxon>
    </lineage>
</organism>